<dbReference type="EMBL" id="WIXI01000051">
    <property type="protein sequence ID" value="MQY49650.1"/>
    <property type="molecule type" value="Genomic_DNA"/>
</dbReference>
<sequence>MEDNKAPAPSRTFQTVAEKRSLISLSIVTLTYGIGASIVMSGLAHADPMISTANTLSEGGALQHLGFADERVLFALLTFGFSLLAAGVWHRSFRAVIKSKNPSRH</sequence>
<dbReference type="Proteomes" id="UP000435138">
    <property type="component" value="Unassembled WGS sequence"/>
</dbReference>
<accession>A0A6A8AIV8</accession>
<feature type="transmembrane region" description="Helical" evidence="1">
    <location>
        <begin position="21"/>
        <end position="44"/>
    </location>
</feature>
<proteinExistence type="predicted"/>
<dbReference type="RefSeq" id="WP_153359628.1">
    <property type="nucleotide sequence ID" value="NZ_JAYKOO010000001.1"/>
</dbReference>
<protein>
    <submittedName>
        <fullName evidence="2">Uncharacterized protein</fullName>
    </submittedName>
</protein>
<feature type="transmembrane region" description="Helical" evidence="1">
    <location>
        <begin position="72"/>
        <end position="90"/>
    </location>
</feature>
<keyword evidence="3" id="KW-1185">Reference proteome</keyword>
<keyword evidence="1" id="KW-0472">Membrane</keyword>
<name>A0A6A8AIV8_9HYPH</name>
<evidence type="ECO:0000256" key="1">
    <source>
        <dbReference type="SAM" id="Phobius"/>
    </source>
</evidence>
<evidence type="ECO:0000313" key="2">
    <source>
        <dbReference type="EMBL" id="MQY49650.1"/>
    </source>
</evidence>
<keyword evidence="1" id="KW-0812">Transmembrane</keyword>
<organism evidence="2 3">
    <name type="scientific">Endobacterium cereale</name>
    <dbReference type="NCBI Taxonomy" id="2663029"/>
    <lineage>
        <taxon>Bacteria</taxon>
        <taxon>Pseudomonadati</taxon>
        <taxon>Pseudomonadota</taxon>
        <taxon>Alphaproteobacteria</taxon>
        <taxon>Hyphomicrobiales</taxon>
        <taxon>Rhizobiaceae</taxon>
        <taxon>Endobacterium</taxon>
    </lineage>
</organism>
<gene>
    <name evidence="2" type="ORF">GAO09_26850</name>
</gene>
<dbReference type="AlphaFoldDB" id="A0A6A8AIV8"/>
<evidence type="ECO:0000313" key="3">
    <source>
        <dbReference type="Proteomes" id="UP000435138"/>
    </source>
</evidence>
<keyword evidence="1" id="KW-1133">Transmembrane helix</keyword>
<comment type="caution">
    <text evidence="2">The sequence shown here is derived from an EMBL/GenBank/DDBJ whole genome shotgun (WGS) entry which is preliminary data.</text>
</comment>
<reference evidence="2 3" key="1">
    <citation type="submission" date="2019-11" db="EMBL/GenBank/DDBJ databases">
        <title>Genome analysis of Rhizobacterium cereale a novel genus and species isolated from maize roots in North Spain.</title>
        <authorList>
            <person name="Menendez E."/>
            <person name="Flores-Felix J.D."/>
            <person name="Ramirez-Bahena M.-H."/>
            <person name="Igual J.M."/>
            <person name="Garcia-Fraile P."/>
            <person name="Peix A."/>
            <person name="Velazquez E."/>
        </authorList>
    </citation>
    <scope>NUCLEOTIDE SEQUENCE [LARGE SCALE GENOMIC DNA]</scope>
    <source>
        <strain evidence="2 3">RZME27</strain>
    </source>
</reference>